<dbReference type="Proteomes" id="UP001066276">
    <property type="component" value="Chromosome 3_2"/>
</dbReference>
<reference evidence="1" key="1">
    <citation type="journal article" date="2022" name="bioRxiv">
        <title>Sequencing and chromosome-scale assembly of the giantPleurodeles waltlgenome.</title>
        <authorList>
            <person name="Brown T."/>
            <person name="Elewa A."/>
            <person name="Iarovenko S."/>
            <person name="Subramanian E."/>
            <person name="Araus A.J."/>
            <person name="Petzold A."/>
            <person name="Susuki M."/>
            <person name="Suzuki K.-i.T."/>
            <person name="Hayashi T."/>
            <person name="Toyoda A."/>
            <person name="Oliveira C."/>
            <person name="Osipova E."/>
            <person name="Leigh N.D."/>
            <person name="Simon A."/>
            <person name="Yun M.H."/>
        </authorList>
    </citation>
    <scope>NUCLEOTIDE SEQUENCE</scope>
    <source>
        <strain evidence="1">20211129_DDA</strain>
        <tissue evidence="1">Liver</tissue>
    </source>
</reference>
<organism evidence="1 2">
    <name type="scientific">Pleurodeles waltl</name>
    <name type="common">Iberian ribbed newt</name>
    <dbReference type="NCBI Taxonomy" id="8319"/>
    <lineage>
        <taxon>Eukaryota</taxon>
        <taxon>Metazoa</taxon>
        <taxon>Chordata</taxon>
        <taxon>Craniata</taxon>
        <taxon>Vertebrata</taxon>
        <taxon>Euteleostomi</taxon>
        <taxon>Amphibia</taxon>
        <taxon>Batrachia</taxon>
        <taxon>Caudata</taxon>
        <taxon>Salamandroidea</taxon>
        <taxon>Salamandridae</taxon>
        <taxon>Pleurodelinae</taxon>
        <taxon>Pleurodeles</taxon>
    </lineage>
</organism>
<accession>A0AAV7TQ28</accession>
<protein>
    <submittedName>
        <fullName evidence="1">Uncharacterized protein</fullName>
    </submittedName>
</protein>
<evidence type="ECO:0000313" key="2">
    <source>
        <dbReference type="Proteomes" id="UP001066276"/>
    </source>
</evidence>
<keyword evidence="2" id="KW-1185">Reference proteome</keyword>
<gene>
    <name evidence="1" type="ORF">NDU88_003552</name>
</gene>
<comment type="caution">
    <text evidence="1">The sequence shown here is derived from an EMBL/GenBank/DDBJ whole genome shotgun (WGS) entry which is preliminary data.</text>
</comment>
<dbReference type="AlphaFoldDB" id="A0AAV7TQ28"/>
<evidence type="ECO:0000313" key="1">
    <source>
        <dbReference type="EMBL" id="KAJ1178305.1"/>
    </source>
</evidence>
<sequence length="94" mass="10112">MSFHFYRTNVRNADTSARCQETAGQHAANDVQSVSSCLGDALLVDRASAHASSALGDARGMRLRILGNDACAASGSWLQRFPLVLHVSRKKPNV</sequence>
<dbReference type="EMBL" id="JANPWB010000006">
    <property type="protein sequence ID" value="KAJ1178305.1"/>
    <property type="molecule type" value="Genomic_DNA"/>
</dbReference>
<name>A0AAV7TQ28_PLEWA</name>
<proteinExistence type="predicted"/>